<dbReference type="SUPFAM" id="SSF56601">
    <property type="entry name" value="beta-lactamase/transpeptidase-like"/>
    <property type="match status" value="1"/>
</dbReference>
<dbReference type="EMBL" id="JACHBX010000001">
    <property type="protein sequence ID" value="MBB6132676.1"/>
    <property type="molecule type" value="Genomic_DNA"/>
</dbReference>
<gene>
    <name evidence="2" type="ORF">HD842_000787</name>
</gene>
<dbReference type="InterPro" id="IPR001466">
    <property type="entry name" value="Beta-lactam-related"/>
</dbReference>
<dbReference type="InterPro" id="IPR012338">
    <property type="entry name" value="Beta-lactam/transpept-like"/>
</dbReference>
<reference evidence="2 3" key="1">
    <citation type="submission" date="2020-08" db="EMBL/GenBank/DDBJ databases">
        <title>The Agave Microbiome: Exploring the role of microbial communities in plant adaptations to desert environments.</title>
        <authorList>
            <person name="Partida-Martinez L.P."/>
        </authorList>
    </citation>
    <scope>NUCLEOTIDE SEQUENCE [LARGE SCALE GENOMIC DNA]</scope>
    <source>
        <strain evidence="2 3">AT3.2</strain>
    </source>
</reference>
<keyword evidence="3" id="KW-1185">Reference proteome</keyword>
<comment type="caution">
    <text evidence="2">The sequence shown here is derived from an EMBL/GenBank/DDBJ whole genome shotgun (WGS) entry which is preliminary data.</text>
</comment>
<feature type="domain" description="Beta-lactamase-related" evidence="1">
    <location>
        <begin position="33"/>
        <end position="348"/>
    </location>
</feature>
<evidence type="ECO:0000313" key="3">
    <source>
        <dbReference type="Proteomes" id="UP000540787"/>
    </source>
</evidence>
<dbReference type="Pfam" id="PF00144">
    <property type="entry name" value="Beta-lactamase"/>
    <property type="match status" value="1"/>
</dbReference>
<dbReference type="Proteomes" id="UP000540787">
    <property type="component" value="Unassembled WGS sequence"/>
</dbReference>
<organism evidence="2 3">
    <name type="scientific">Massilia aurea</name>
    <dbReference type="NCBI Taxonomy" id="373040"/>
    <lineage>
        <taxon>Bacteria</taxon>
        <taxon>Pseudomonadati</taxon>
        <taxon>Pseudomonadota</taxon>
        <taxon>Betaproteobacteria</taxon>
        <taxon>Burkholderiales</taxon>
        <taxon>Oxalobacteraceae</taxon>
        <taxon>Telluria group</taxon>
        <taxon>Massilia</taxon>
    </lineage>
</organism>
<evidence type="ECO:0000259" key="1">
    <source>
        <dbReference type="Pfam" id="PF00144"/>
    </source>
</evidence>
<proteinExistence type="predicted"/>
<dbReference type="InterPro" id="IPR050491">
    <property type="entry name" value="AmpC-like"/>
</dbReference>
<dbReference type="PANTHER" id="PTHR46825:SF9">
    <property type="entry name" value="BETA-LACTAMASE-RELATED DOMAIN-CONTAINING PROTEIN"/>
    <property type="match status" value="1"/>
</dbReference>
<sequence>MTKMFTLATANASSALHNGFATLIDATIASFYKVNEPGATVIVTCNGATMFRKAYGMASIANQEVMTPEATMRLGSITKQFTAVSILMLIEEGKLSLTDKLVEFFADYPEQGSQITVEHLLTHTSGIVSYTDKEEFDANIAAELSVAEVIDSFKNDPLEFAPGTDFKYNNSGYYLLGALIEKISGLPYAKFVEQRIFLPLDMSCSYYEGYELSLQRAAAGHTYCDGSFVPCDPMSISQAYSAGALVSNVDDLARWENAIVSGKLISAANWTRAFSPHRLADGSSCAYGYGWEIGTLQQRPMLAHGGGINGFQTFALRLPKDQLFVAVLSNADFGIVDPGYVAHKIAAIAIGKPIQDFKEIKLDANVLDAYVGVYTVNALEQRTFWRDADQVLMLRTGGDITPVHPYSDNEFFIKNTLVHMEFVRDTTGTVAKVVLHQNGEVNENLRVAA</sequence>
<name>A0A7W9WXL1_9BURK</name>
<evidence type="ECO:0000313" key="2">
    <source>
        <dbReference type="EMBL" id="MBB6132676.1"/>
    </source>
</evidence>
<protein>
    <submittedName>
        <fullName evidence="2">CubicO group peptidase (Beta-lactamase class C family)</fullName>
    </submittedName>
</protein>
<dbReference type="PANTHER" id="PTHR46825">
    <property type="entry name" value="D-ALANYL-D-ALANINE-CARBOXYPEPTIDASE/ENDOPEPTIDASE AMPH"/>
    <property type="match status" value="1"/>
</dbReference>
<dbReference type="Gene3D" id="3.40.710.10">
    <property type="entry name" value="DD-peptidase/beta-lactamase superfamily"/>
    <property type="match status" value="1"/>
</dbReference>
<dbReference type="AlphaFoldDB" id="A0A7W9WXL1"/>
<accession>A0A7W9WXL1</accession>
<dbReference type="RefSeq" id="WP_229424587.1">
    <property type="nucleotide sequence ID" value="NZ_JACHBX010000001.1"/>
</dbReference>